<dbReference type="SUPFAM" id="SSF88713">
    <property type="entry name" value="Glycoside hydrolase/deacetylase"/>
    <property type="match status" value="1"/>
</dbReference>
<proteinExistence type="predicted"/>
<organism evidence="3 4">
    <name type="scientific">Paeniroseomonas aquatica</name>
    <dbReference type="NCBI Taxonomy" id="373043"/>
    <lineage>
        <taxon>Bacteria</taxon>
        <taxon>Pseudomonadati</taxon>
        <taxon>Pseudomonadota</taxon>
        <taxon>Alphaproteobacteria</taxon>
        <taxon>Acetobacterales</taxon>
        <taxon>Acetobacteraceae</taxon>
        <taxon>Paeniroseomonas</taxon>
    </lineage>
</organism>
<keyword evidence="2" id="KW-1133">Transmembrane helix</keyword>
<dbReference type="InterPro" id="IPR011330">
    <property type="entry name" value="Glyco_hydro/deAcase_b/a-brl"/>
</dbReference>
<gene>
    <name evidence="3" type="ORF">QWZ14_20230</name>
</gene>
<dbReference type="Proteomes" id="UP001529369">
    <property type="component" value="Unassembled WGS sequence"/>
</dbReference>
<dbReference type="PANTHER" id="PTHR30105">
    <property type="entry name" value="UNCHARACTERIZED YIBQ-RELATED"/>
    <property type="match status" value="1"/>
</dbReference>
<evidence type="ECO:0000313" key="4">
    <source>
        <dbReference type="Proteomes" id="UP001529369"/>
    </source>
</evidence>
<dbReference type="EMBL" id="JAUFPN010000181">
    <property type="protein sequence ID" value="MDN3566709.1"/>
    <property type="molecule type" value="Genomic_DNA"/>
</dbReference>
<feature type="compositionally biased region" description="Low complexity" evidence="1">
    <location>
        <begin position="71"/>
        <end position="112"/>
    </location>
</feature>
<dbReference type="Gene3D" id="3.20.20.370">
    <property type="entry name" value="Glycoside hydrolase/deacetylase"/>
    <property type="match status" value="1"/>
</dbReference>
<dbReference type="InterPro" id="IPR006837">
    <property type="entry name" value="Divergent_DAC"/>
</dbReference>
<keyword evidence="2" id="KW-0812">Transmembrane</keyword>
<sequence>MTPSEAPDGWPVADPRPALSRGWKALIGCWAAVLLLLSGGAAALAWLGPLPAPPVAEATAPPDVVPPPAMPSAAAAPAAIPAAEGTAKPAEGTAGPAEAAAPTPSAAPVEAAAPPPRATPSAPEPPPLTEAVLRGPVPPGRPIPPADPALLEAGAHGPLPRIAADGRTPIRAYGRGFDRQEARPKVGLILGGLGMHAALTEEAIRRLPGAVTLAFSPYAPHVALLLDQARNRGMETLVALPLEPTGYPLNNPGDRALLTGLPRAENEDRLAWLLSRFTGYVGAIGALGPLRGERFAAIGESLGGVQDALRSRGLLYVDPRPGARAPQRAWGRTIDLVVDEPATRGEIELKLAALERLAREAGSALGYAGEASPVLIDRAAAWAGSIESRGLVLAPVTALMRRPETGEAMPAPLRTRAN</sequence>
<protein>
    <submittedName>
        <fullName evidence="3">Divergent polysaccharide deacetylase family protein</fullName>
    </submittedName>
</protein>
<dbReference type="RefSeq" id="WP_290318664.1">
    <property type="nucleotide sequence ID" value="NZ_JAUFPN010000181.1"/>
</dbReference>
<comment type="caution">
    <text evidence="3">The sequence shown here is derived from an EMBL/GenBank/DDBJ whole genome shotgun (WGS) entry which is preliminary data.</text>
</comment>
<feature type="transmembrane region" description="Helical" evidence="2">
    <location>
        <begin position="25"/>
        <end position="47"/>
    </location>
</feature>
<name>A0ABT8AA73_9PROT</name>
<accession>A0ABT8AA73</accession>
<feature type="compositionally biased region" description="Pro residues" evidence="1">
    <location>
        <begin position="113"/>
        <end position="128"/>
    </location>
</feature>
<dbReference type="CDD" id="cd10936">
    <property type="entry name" value="CE4_DAC2"/>
    <property type="match status" value="1"/>
</dbReference>
<evidence type="ECO:0000313" key="3">
    <source>
        <dbReference type="EMBL" id="MDN3566709.1"/>
    </source>
</evidence>
<keyword evidence="2" id="KW-0472">Membrane</keyword>
<keyword evidence="4" id="KW-1185">Reference proteome</keyword>
<evidence type="ECO:0000256" key="1">
    <source>
        <dbReference type="SAM" id="MobiDB-lite"/>
    </source>
</evidence>
<dbReference type="Pfam" id="PF04748">
    <property type="entry name" value="Polysacc_deac_2"/>
    <property type="match status" value="1"/>
</dbReference>
<reference evidence="4" key="1">
    <citation type="journal article" date="2019" name="Int. J. Syst. Evol. Microbiol.">
        <title>The Global Catalogue of Microorganisms (GCM) 10K type strain sequencing project: providing services to taxonomists for standard genome sequencing and annotation.</title>
        <authorList>
            <consortium name="The Broad Institute Genomics Platform"/>
            <consortium name="The Broad Institute Genome Sequencing Center for Infectious Disease"/>
            <person name="Wu L."/>
            <person name="Ma J."/>
        </authorList>
    </citation>
    <scope>NUCLEOTIDE SEQUENCE [LARGE SCALE GENOMIC DNA]</scope>
    <source>
        <strain evidence="4">CECT 7131</strain>
    </source>
</reference>
<feature type="region of interest" description="Disordered" evidence="1">
    <location>
        <begin position="66"/>
        <end position="143"/>
    </location>
</feature>
<dbReference type="PANTHER" id="PTHR30105:SF2">
    <property type="entry name" value="DIVERGENT POLYSACCHARIDE DEACETYLASE SUPERFAMILY"/>
    <property type="match status" value="1"/>
</dbReference>
<evidence type="ECO:0000256" key="2">
    <source>
        <dbReference type="SAM" id="Phobius"/>
    </source>
</evidence>